<dbReference type="InterPro" id="IPR001387">
    <property type="entry name" value="Cro/C1-type_HTH"/>
</dbReference>
<reference evidence="1 2" key="1">
    <citation type="submission" date="2015-03" db="EMBL/GenBank/DDBJ databases">
        <title>Genome study of Acetobacter sp. SLV-7.</title>
        <authorList>
            <person name="Cho G.Y."/>
            <person name="Jeon C.O."/>
        </authorList>
    </citation>
    <scope>NUCLEOTIDE SEQUENCE [LARGE SCALE GENOMIC DNA]</scope>
    <source>
        <strain evidence="1 2">SLV-7</strain>
    </source>
</reference>
<dbReference type="EMBL" id="CP011120">
    <property type="protein sequence ID" value="ANA13094.1"/>
    <property type="molecule type" value="Genomic_DNA"/>
</dbReference>
<accession>A0ABN4NMH1</accession>
<keyword evidence="2" id="KW-1185">Reference proteome</keyword>
<evidence type="ECO:0008006" key="3">
    <source>
        <dbReference type="Google" id="ProtNLM"/>
    </source>
</evidence>
<dbReference type="Proteomes" id="UP000076595">
    <property type="component" value="Chromosome"/>
</dbReference>
<dbReference type="RefSeq" id="WP_063353600.1">
    <property type="nucleotide sequence ID" value="NZ_CP011120.1"/>
</dbReference>
<proteinExistence type="predicted"/>
<protein>
    <recommendedName>
        <fullName evidence="3">Transcriptional regulator</fullName>
    </recommendedName>
</protein>
<gene>
    <name evidence="1" type="ORF">WG31_02965</name>
</gene>
<organism evidence="1 2">
    <name type="scientific">Acetobacter oryzifermentans</name>
    <dbReference type="NCBI Taxonomy" id="1633874"/>
    <lineage>
        <taxon>Bacteria</taxon>
        <taxon>Pseudomonadati</taxon>
        <taxon>Pseudomonadota</taxon>
        <taxon>Alphaproteobacteria</taxon>
        <taxon>Acetobacterales</taxon>
        <taxon>Acetobacteraceae</taxon>
        <taxon>Acetobacter</taxon>
    </lineage>
</organism>
<name>A0ABN4NMH1_9PROT</name>
<dbReference type="CDD" id="cd00093">
    <property type="entry name" value="HTH_XRE"/>
    <property type="match status" value="1"/>
</dbReference>
<evidence type="ECO:0000313" key="2">
    <source>
        <dbReference type="Proteomes" id="UP000076595"/>
    </source>
</evidence>
<sequence>MSKLTALTLQQFYEKLNTSIMHAGGLSAFAARHGLPVRLVSDTQSARSNPGPRILSAMGYVRLLVWPVINEPGHYLRQKQVYEKLNTAVRECGSQVEFARNCCIAPSTLSNIMNGARGFTPVLSALGLGVSVARYIPAKEIRWEANHG</sequence>
<evidence type="ECO:0000313" key="1">
    <source>
        <dbReference type="EMBL" id="ANA13094.1"/>
    </source>
</evidence>